<keyword evidence="4" id="KW-1185">Reference proteome</keyword>
<feature type="transmembrane region" description="Helical" evidence="1">
    <location>
        <begin position="135"/>
        <end position="151"/>
    </location>
</feature>
<comment type="caution">
    <text evidence="3">The sequence shown here is derived from an EMBL/GenBank/DDBJ whole genome shotgun (WGS) entry which is preliminary data.</text>
</comment>
<proteinExistence type="predicted"/>
<feature type="domain" description="DUF4126" evidence="2">
    <location>
        <begin position="5"/>
        <end position="186"/>
    </location>
</feature>
<keyword evidence="1" id="KW-0812">Transmembrane</keyword>
<feature type="transmembrane region" description="Helical" evidence="1">
    <location>
        <begin position="48"/>
        <end position="67"/>
    </location>
</feature>
<dbReference type="Proteomes" id="UP001589896">
    <property type="component" value="Unassembled WGS sequence"/>
</dbReference>
<evidence type="ECO:0000313" key="3">
    <source>
        <dbReference type="EMBL" id="MFC0682396.1"/>
    </source>
</evidence>
<accession>A0ABV6S027</accession>
<organism evidence="3 4">
    <name type="scientific">Lysobacter korlensis</name>
    <dbReference type="NCBI Taxonomy" id="553636"/>
    <lineage>
        <taxon>Bacteria</taxon>
        <taxon>Pseudomonadati</taxon>
        <taxon>Pseudomonadota</taxon>
        <taxon>Gammaproteobacteria</taxon>
        <taxon>Lysobacterales</taxon>
        <taxon>Lysobacteraceae</taxon>
        <taxon>Lysobacter</taxon>
    </lineage>
</organism>
<keyword evidence="1" id="KW-0472">Membrane</keyword>
<gene>
    <name evidence="3" type="ORF">ACFFGH_31590</name>
</gene>
<name>A0ABV6S027_9GAMM</name>
<protein>
    <submittedName>
        <fullName evidence="3">DUF4126 domain-containing protein</fullName>
    </submittedName>
</protein>
<reference evidence="3 4" key="1">
    <citation type="submission" date="2024-09" db="EMBL/GenBank/DDBJ databases">
        <authorList>
            <person name="Sun Q."/>
            <person name="Mori K."/>
        </authorList>
    </citation>
    <scope>NUCLEOTIDE SEQUENCE [LARGE SCALE GENOMIC DNA]</scope>
    <source>
        <strain evidence="3 4">KCTC 23076</strain>
    </source>
</reference>
<evidence type="ECO:0000256" key="1">
    <source>
        <dbReference type="SAM" id="Phobius"/>
    </source>
</evidence>
<evidence type="ECO:0000259" key="2">
    <source>
        <dbReference type="Pfam" id="PF13548"/>
    </source>
</evidence>
<dbReference type="Pfam" id="PF13548">
    <property type="entry name" value="DUF4126"/>
    <property type="match status" value="1"/>
</dbReference>
<dbReference type="EMBL" id="JBHLTG010000013">
    <property type="protein sequence ID" value="MFC0682396.1"/>
    <property type="molecule type" value="Genomic_DNA"/>
</dbReference>
<feature type="transmembrane region" description="Helical" evidence="1">
    <location>
        <begin position="111"/>
        <end position="128"/>
    </location>
</feature>
<keyword evidence="1" id="KW-1133">Transmembrane helix</keyword>
<sequence>MLEFLAGTGLAAAAGLNAYVPLLALGLGGRFLDFVQLPGGWTWLENEWVLGILGVLLVIEFVADKIPAVDTVNDWIQTLVRPASGGIVFGGGALTETAAVSDPAAFFESNAWVPVVTGILIALGVHVVKAMLRPVLNAATFGMAAPVMSFAEDFSAVGLSLLALLVPILVVLALAGLVVGVVLLFRRARRRKRAGAGVESYASAGSSRTSNT</sequence>
<evidence type="ECO:0000313" key="4">
    <source>
        <dbReference type="Proteomes" id="UP001589896"/>
    </source>
</evidence>
<dbReference type="RefSeq" id="WP_386676379.1">
    <property type="nucleotide sequence ID" value="NZ_JBHLTG010000013.1"/>
</dbReference>
<feature type="transmembrane region" description="Helical" evidence="1">
    <location>
        <begin position="157"/>
        <end position="185"/>
    </location>
</feature>
<dbReference type="InterPro" id="IPR025196">
    <property type="entry name" value="DUF4126"/>
</dbReference>
<feature type="transmembrane region" description="Helical" evidence="1">
    <location>
        <begin position="79"/>
        <end position="99"/>
    </location>
</feature>